<name>A0A0F9HS79_9ZZZZ</name>
<accession>A0A0F9HS79</accession>
<protein>
    <submittedName>
        <fullName evidence="1">Uncharacterized protein</fullName>
    </submittedName>
</protein>
<reference evidence="1" key="1">
    <citation type="journal article" date="2015" name="Nature">
        <title>Complex archaea that bridge the gap between prokaryotes and eukaryotes.</title>
        <authorList>
            <person name="Spang A."/>
            <person name="Saw J.H."/>
            <person name="Jorgensen S.L."/>
            <person name="Zaremba-Niedzwiedzka K."/>
            <person name="Martijn J."/>
            <person name="Lind A.E."/>
            <person name="van Eijk R."/>
            <person name="Schleper C."/>
            <person name="Guy L."/>
            <person name="Ettema T.J."/>
        </authorList>
    </citation>
    <scope>NUCLEOTIDE SEQUENCE</scope>
</reference>
<sequence length="66" mass="7826">MRLNIKFEIQSDAIDKSFNKFVKSYQKRNISLIDISILKTEILETINEELDEAVKEAIRIKEKQKK</sequence>
<comment type="caution">
    <text evidence="1">The sequence shown here is derived from an EMBL/GenBank/DDBJ whole genome shotgun (WGS) entry which is preliminary data.</text>
</comment>
<dbReference type="AlphaFoldDB" id="A0A0F9HS79"/>
<organism evidence="1">
    <name type="scientific">marine sediment metagenome</name>
    <dbReference type="NCBI Taxonomy" id="412755"/>
    <lineage>
        <taxon>unclassified sequences</taxon>
        <taxon>metagenomes</taxon>
        <taxon>ecological metagenomes</taxon>
    </lineage>
</organism>
<dbReference type="EMBL" id="LAZR01014341">
    <property type="protein sequence ID" value="KKM17912.1"/>
    <property type="molecule type" value="Genomic_DNA"/>
</dbReference>
<gene>
    <name evidence="1" type="ORF">LCGC14_1670960</name>
</gene>
<proteinExistence type="predicted"/>
<evidence type="ECO:0000313" key="1">
    <source>
        <dbReference type="EMBL" id="KKM17912.1"/>
    </source>
</evidence>